<evidence type="ECO:0000259" key="8">
    <source>
        <dbReference type="PROSITE" id="PS50850"/>
    </source>
</evidence>
<evidence type="ECO:0000313" key="9">
    <source>
        <dbReference type="EMBL" id="CAI6336648.1"/>
    </source>
</evidence>
<organism evidence="9 10">
    <name type="scientific">Periconia digitata</name>
    <dbReference type="NCBI Taxonomy" id="1303443"/>
    <lineage>
        <taxon>Eukaryota</taxon>
        <taxon>Fungi</taxon>
        <taxon>Dikarya</taxon>
        <taxon>Ascomycota</taxon>
        <taxon>Pezizomycotina</taxon>
        <taxon>Dothideomycetes</taxon>
        <taxon>Pleosporomycetidae</taxon>
        <taxon>Pleosporales</taxon>
        <taxon>Massarineae</taxon>
        <taxon>Periconiaceae</taxon>
        <taxon>Periconia</taxon>
    </lineage>
</organism>
<gene>
    <name evidence="9" type="ORF">PDIGIT_LOCUS9752</name>
</gene>
<reference evidence="9" key="1">
    <citation type="submission" date="2023-01" db="EMBL/GenBank/DDBJ databases">
        <authorList>
            <person name="Van Ghelder C."/>
            <person name="Rancurel C."/>
        </authorList>
    </citation>
    <scope>NUCLEOTIDE SEQUENCE</scope>
    <source>
        <strain evidence="9">CNCM I-4278</strain>
    </source>
</reference>
<feature type="transmembrane region" description="Helical" evidence="7">
    <location>
        <begin position="383"/>
        <end position="401"/>
    </location>
</feature>
<evidence type="ECO:0000256" key="3">
    <source>
        <dbReference type="ARBA" id="ARBA00022692"/>
    </source>
</evidence>
<evidence type="ECO:0000256" key="7">
    <source>
        <dbReference type="SAM" id="Phobius"/>
    </source>
</evidence>
<dbReference type="FunFam" id="1.20.1250.20:FF:000065">
    <property type="entry name" value="Putative MFS pantothenate transporter"/>
    <property type="match status" value="1"/>
</dbReference>
<dbReference type="PANTHER" id="PTHR43791:SF64">
    <property type="entry name" value="MAJOR FACILITATOR SUPERFAMILY (MFS) PROFILE DOMAIN-CONTAINING PROTEIN"/>
    <property type="match status" value="1"/>
</dbReference>
<dbReference type="AlphaFoldDB" id="A0A9W4XM39"/>
<sequence length="532" mass="60142">MSVPDAKPQVSIPAQAAEENKSLENVPSAKGYVDAKEERAFLWRLDAWFLSLGFLGYMFKYIDQTNISNAYVSGMQEDLDLYGNQLNYFTTYFNIGYIIMLYPSCIIISYIGPSKWLPGCELIWGILTCCLSTASNYKQIYGLRFLIGFFEGTAWPGYFTIMSQWYLPHEIALRMGLYNIAQPAGAMLSGAMQGALSANFEGVHGRAGWRWAFLINGVCTIAIALSAFFIIPGYPERPNRLARFYLNDKDIKIALKRAERVDRKPQIGITVKRFLRCFTFWQFWAIAISWSIGANFQPSTYFNLWLKSLTNSDGTRKYSVSMLNYLPIAGQASQLVASLLFCGLSDFFQTRLPFLILHSAINITSLVILIIRPENEQAYMVGWYLNYIGAVSTMLLCAWASANLQDEPEVRTVLFATGTSLSYCNNAFVPLAAYPAREAPHWRIGAKLYLGFAVVATGMFVGLWYGFRWEERKKAGKLKDEEHVSKVEDEVGRKECEEHVTEVTDEAGSKGCGDRVTELRDEDRVEVKESKD</sequence>
<evidence type="ECO:0000256" key="2">
    <source>
        <dbReference type="ARBA" id="ARBA00022448"/>
    </source>
</evidence>
<evidence type="ECO:0000256" key="6">
    <source>
        <dbReference type="ARBA" id="ARBA00037968"/>
    </source>
</evidence>
<dbReference type="InterPro" id="IPR011701">
    <property type="entry name" value="MFS"/>
</dbReference>
<keyword evidence="4 7" id="KW-1133">Transmembrane helix</keyword>
<comment type="similarity">
    <text evidence="6">Belongs to the major facilitator superfamily. Allantoate permease family.</text>
</comment>
<comment type="caution">
    <text evidence="9">The sequence shown here is derived from an EMBL/GenBank/DDBJ whole genome shotgun (WGS) entry which is preliminary data.</text>
</comment>
<accession>A0A9W4XM39</accession>
<dbReference type="InterPro" id="IPR020846">
    <property type="entry name" value="MFS_dom"/>
</dbReference>
<evidence type="ECO:0000256" key="4">
    <source>
        <dbReference type="ARBA" id="ARBA00022989"/>
    </source>
</evidence>
<dbReference type="Gene3D" id="1.20.1250.20">
    <property type="entry name" value="MFS general substrate transporter like domains"/>
    <property type="match status" value="1"/>
</dbReference>
<feature type="transmembrane region" description="Helical" evidence="7">
    <location>
        <begin position="146"/>
        <end position="167"/>
    </location>
</feature>
<comment type="subcellular location">
    <subcellularLocation>
        <location evidence="1">Membrane</location>
        <topology evidence="1">Multi-pass membrane protein</topology>
    </subcellularLocation>
</comment>
<dbReference type="Proteomes" id="UP001152607">
    <property type="component" value="Unassembled WGS sequence"/>
</dbReference>
<protein>
    <recommendedName>
        <fullName evidence="8">Major facilitator superfamily (MFS) profile domain-containing protein</fullName>
    </recommendedName>
</protein>
<dbReference type="EMBL" id="CAOQHR010000006">
    <property type="protein sequence ID" value="CAI6336648.1"/>
    <property type="molecule type" value="Genomic_DNA"/>
</dbReference>
<feature type="transmembrane region" description="Helical" evidence="7">
    <location>
        <begin position="448"/>
        <end position="467"/>
    </location>
</feature>
<dbReference type="OrthoDB" id="3639251at2759"/>
<dbReference type="GO" id="GO:0016020">
    <property type="term" value="C:membrane"/>
    <property type="evidence" value="ECO:0007669"/>
    <property type="project" value="UniProtKB-SubCell"/>
</dbReference>
<dbReference type="InterPro" id="IPR036259">
    <property type="entry name" value="MFS_trans_sf"/>
</dbReference>
<feature type="transmembrane region" description="Helical" evidence="7">
    <location>
        <begin position="274"/>
        <end position="296"/>
    </location>
</feature>
<dbReference type="PROSITE" id="PS50850">
    <property type="entry name" value="MFS"/>
    <property type="match status" value="1"/>
</dbReference>
<feature type="domain" description="Major facilitator superfamily (MFS) profile" evidence="8">
    <location>
        <begin position="49"/>
        <end position="474"/>
    </location>
</feature>
<name>A0A9W4XM39_9PLEO</name>
<keyword evidence="5 7" id="KW-0472">Membrane</keyword>
<feature type="transmembrane region" description="Helical" evidence="7">
    <location>
        <begin position="91"/>
        <end position="110"/>
    </location>
</feature>
<keyword evidence="3 7" id="KW-0812">Transmembrane</keyword>
<feature type="transmembrane region" description="Helical" evidence="7">
    <location>
        <begin position="41"/>
        <end position="59"/>
    </location>
</feature>
<evidence type="ECO:0000256" key="5">
    <source>
        <dbReference type="ARBA" id="ARBA00023136"/>
    </source>
</evidence>
<proteinExistence type="inferred from homology"/>
<evidence type="ECO:0000313" key="10">
    <source>
        <dbReference type="Proteomes" id="UP001152607"/>
    </source>
</evidence>
<dbReference type="PANTHER" id="PTHR43791">
    <property type="entry name" value="PERMEASE-RELATED"/>
    <property type="match status" value="1"/>
</dbReference>
<keyword evidence="10" id="KW-1185">Reference proteome</keyword>
<feature type="transmembrane region" description="Helical" evidence="7">
    <location>
        <begin position="211"/>
        <end position="234"/>
    </location>
</feature>
<dbReference type="GO" id="GO:0022857">
    <property type="term" value="F:transmembrane transporter activity"/>
    <property type="evidence" value="ECO:0007669"/>
    <property type="project" value="InterPro"/>
</dbReference>
<dbReference type="SUPFAM" id="SSF103473">
    <property type="entry name" value="MFS general substrate transporter"/>
    <property type="match status" value="1"/>
</dbReference>
<evidence type="ECO:0000256" key="1">
    <source>
        <dbReference type="ARBA" id="ARBA00004141"/>
    </source>
</evidence>
<feature type="transmembrane region" description="Helical" evidence="7">
    <location>
        <begin position="352"/>
        <end position="371"/>
    </location>
</feature>
<keyword evidence="2" id="KW-0813">Transport</keyword>
<dbReference type="Pfam" id="PF07690">
    <property type="entry name" value="MFS_1"/>
    <property type="match status" value="1"/>
</dbReference>